<dbReference type="GO" id="GO:0009636">
    <property type="term" value="P:response to toxic substance"/>
    <property type="evidence" value="ECO:0007669"/>
    <property type="project" value="UniProtKB-KW"/>
</dbReference>
<evidence type="ECO:0000256" key="12">
    <source>
        <dbReference type="ARBA" id="ARBA00022857"/>
    </source>
</evidence>
<keyword evidence="14" id="KW-0408">Iron</keyword>
<dbReference type="CDD" id="cd06184">
    <property type="entry name" value="flavohem_like_fad_nad_binding"/>
    <property type="match status" value="1"/>
</dbReference>
<keyword evidence="7" id="KW-0216">Detoxification</keyword>
<dbReference type="InterPro" id="IPR039261">
    <property type="entry name" value="FNR_nucleotide-bd"/>
</dbReference>
<evidence type="ECO:0000256" key="8">
    <source>
        <dbReference type="ARBA" id="ARBA00022617"/>
    </source>
</evidence>
<gene>
    <name evidence="24" type="ORF">AB675_10655</name>
</gene>
<keyword evidence="8" id="KW-0349">Heme</keyword>
<evidence type="ECO:0000256" key="10">
    <source>
        <dbReference type="ARBA" id="ARBA00022723"/>
    </source>
</evidence>
<evidence type="ECO:0000313" key="25">
    <source>
        <dbReference type="Proteomes" id="UP000038010"/>
    </source>
</evidence>
<evidence type="ECO:0000256" key="20">
    <source>
        <dbReference type="ARBA" id="ARBA00049433"/>
    </source>
</evidence>
<dbReference type="Gene3D" id="3.40.50.80">
    <property type="entry name" value="Nucleotide-binding domain of ferredoxin-NADP reductase (FNR) module"/>
    <property type="match status" value="1"/>
</dbReference>
<dbReference type="CDD" id="cd08922">
    <property type="entry name" value="FHb-globin"/>
    <property type="match status" value="1"/>
</dbReference>
<dbReference type="GO" id="GO:0019825">
    <property type="term" value="F:oxygen binding"/>
    <property type="evidence" value="ECO:0007669"/>
    <property type="project" value="InterPro"/>
</dbReference>
<dbReference type="InterPro" id="IPR001433">
    <property type="entry name" value="OxRdtase_FAD/NAD-bd"/>
</dbReference>
<dbReference type="SUPFAM" id="SSF46458">
    <property type="entry name" value="Globin-like"/>
    <property type="match status" value="1"/>
</dbReference>
<reference evidence="24 25" key="1">
    <citation type="submission" date="2015-06" db="EMBL/GenBank/DDBJ databases">
        <title>Draft genome of the ant-associated black yeast Phialophora attae CBS 131958.</title>
        <authorList>
            <person name="Moreno L.F."/>
            <person name="Stielow B.J."/>
            <person name="de Hoog S."/>
            <person name="Vicente V.A."/>
            <person name="Weiss V.A."/>
            <person name="de Vries M."/>
            <person name="Cruz L.M."/>
            <person name="Souza E.M."/>
        </authorList>
    </citation>
    <scope>NUCLEOTIDE SEQUENCE [LARGE SCALE GENOMIC DNA]</scope>
    <source>
        <strain evidence="24 25">CBS 131958</strain>
    </source>
</reference>
<dbReference type="Gene3D" id="2.40.30.10">
    <property type="entry name" value="Translation factors"/>
    <property type="match status" value="1"/>
</dbReference>
<evidence type="ECO:0000256" key="5">
    <source>
        <dbReference type="ARBA" id="ARBA00012229"/>
    </source>
</evidence>
<evidence type="ECO:0000259" key="22">
    <source>
        <dbReference type="PROSITE" id="PS01033"/>
    </source>
</evidence>
<dbReference type="InterPro" id="IPR000971">
    <property type="entry name" value="Globin"/>
</dbReference>
<dbReference type="InterPro" id="IPR012292">
    <property type="entry name" value="Globin/Proto"/>
</dbReference>
<protein>
    <recommendedName>
        <fullName evidence="6">Flavohemoprotein</fullName>
        <ecNumber evidence="5">1.14.12.17</ecNumber>
    </recommendedName>
    <alternativeName>
        <fullName evidence="17">Flavohemoglobin</fullName>
    </alternativeName>
    <alternativeName>
        <fullName evidence="16">Hemoglobin-like protein</fullName>
    </alternativeName>
    <alternativeName>
        <fullName evidence="18">Nitric oxide dioxygenase</fullName>
    </alternativeName>
</protein>
<dbReference type="Proteomes" id="UP000038010">
    <property type="component" value="Unassembled WGS sequence"/>
</dbReference>
<name>A0A0N1H5A7_9EURO</name>
<proteinExistence type="inferred from homology"/>
<dbReference type="EC" id="1.14.12.17" evidence="5"/>
<dbReference type="AlphaFoldDB" id="A0A0N1H5A7"/>
<dbReference type="GeneID" id="28731323"/>
<keyword evidence="13" id="KW-0560">Oxidoreductase</keyword>
<comment type="similarity">
    <text evidence="3">In the C-terminal section; belongs to the flavoprotein pyridine nucleotide cytochrome reductase family.</text>
</comment>
<evidence type="ECO:0000256" key="16">
    <source>
        <dbReference type="ARBA" id="ARBA00030024"/>
    </source>
</evidence>
<comment type="caution">
    <text evidence="24">The sequence shown here is derived from an EMBL/GenBank/DDBJ whole genome shotgun (WGS) entry which is preliminary data.</text>
</comment>
<evidence type="ECO:0000256" key="21">
    <source>
        <dbReference type="ARBA" id="ARBA00056398"/>
    </source>
</evidence>
<evidence type="ECO:0000256" key="9">
    <source>
        <dbReference type="ARBA" id="ARBA00022630"/>
    </source>
</evidence>
<dbReference type="GO" id="GO:0071500">
    <property type="term" value="P:cellular response to nitrosative stress"/>
    <property type="evidence" value="ECO:0007669"/>
    <property type="project" value="TreeGrafter"/>
</dbReference>
<evidence type="ECO:0000256" key="3">
    <source>
        <dbReference type="ARBA" id="ARBA00006401"/>
    </source>
</evidence>
<evidence type="ECO:0000256" key="14">
    <source>
        <dbReference type="ARBA" id="ARBA00023004"/>
    </source>
</evidence>
<evidence type="ECO:0000256" key="2">
    <source>
        <dbReference type="ARBA" id="ARBA00001974"/>
    </source>
</evidence>
<evidence type="ECO:0000256" key="6">
    <source>
        <dbReference type="ARBA" id="ARBA00014637"/>
    </source>
</evidence>
<dbReference type="GO" id="GO:0046210">
    <property type="term" value="P:nitric oxide catabolic process"/>
    <property type="evidence" value="ECO:0007669"/>
    <property type="project" value="TreeGrafter"/>
</dbReference>
<dbReference type="PANTHER" id="PTHR43396:SF9">
    <property type="entry name" value="NITRIC OXIDE DIOXYGENASE"/>
    <property type="match status" value="1"/>
</dbReference>
<dbReference type="FunFam" id="2.40.30.10:FF:000034">
    <property type="entry name" value="Flavohemoprotein"/>
    <property type="match status" value="1"/>
</dbReference>
<dbReference type="SUPFAM" id="SSF52343">
    <property type="entry name" value="Ferredoxin reductase-like, C-terminal NADP-linked domain"/>
    <property type="match status" value="1"/>
</dbReference>
<dbReference type="InterPro" id="IPR023950">
    <property type="entry name" value="Hmp"/>
</dbReference>
<dbReference type="Gene3D" id="1.10.490.10">
    <property type="entry name" value="Globins"/>
    <property type="match status" value="1"/>
</dbReference>
<keyword evidence="9" id="KW-0285">Flavoprotein</keyword>
<dbReference type="EMBL" id="LFJN01000011">
    <property type="protein sequence ID" value="KPI40797.1"/>
    <property type="molecule type" value="Genomic_DNA"/>
</dbReference>
<feature type="domain" description="Globin" evidence="22">
    <location>
        <begin position="15"/>
        <end position="152"/>
    </location>
</feature>
<evidence type="ECO:0000256" key="11">
    <source>
        <dbReference type="ARBA" id="ARBA00022827"/>
    </source>
</evidence>
<dbReference type="VEuPathDB" id="FungiDB:AB675_10655"/>
<dbReference type="RefSeq" id="XP_018000760.1">
    <property type="nucleotide sequence ID" value="XM_018139443.1"/>
</dbReference>
<keyword evidence="10" id="KW-0479">Metal-binding</keyword>
<evidence type="ECO:0000256" key="7">
    <source>
        <dbReference type="ARBA" id="ARBA00022575"/>
    </source>
</evidence>
<keyword evidence="12" id="KW-0521">NADP</keyword>
<dbReference type="HAMAP" id="MF_01252">
    <property type="entry name" value="Hmp"/>
    <property type="match status" value="1"/>
</dbReference>
<dbReference type="InterPro" id="IPR017927">
    <property type="entry name" value="FAD-bd_FR_type"/>
</dbReference>
<dbReference type="Pfam" id="PF00042">
    <property type="entry name" value="Globin"/>
    <property type="match status" value="1"/>
</dbReference>
<evidence type="ECO:0000256" key="19">
    <source>
        <dbReference type="ARBA" id="ARBA00048649"/>
    </source>
</evidence>
<dbReference type="PRINTS" id="PR00371">
    <property type="entry name" value="FPNCR"/>
</dbReference>
<keyword evidence="25" id="KW-1185">Reference proteome</keyword>
<dbReference type="Pfam" id="PF00970">
    <property type="entry name" value="FAD_binding_6"/>
    <property type="match status" value="1"/>
</dbReference>
<evidence type="ECO:0000256" key="18">
    <source>
        <dbReference type="ARBA" id="ARBA00033187"/>
    </source>
</evidence>
<dbReference type="PROSITE" id="PS01033">
    <property type="entry name" value="GLOBIN"/>
    <property type="match status" value="1"/>
</dbReference>
<dbReference type="GO" id="GO:0046872">
    <property type="term" value="F:metal ion binding"/>
    <property type="evidence" value="ECO:0007669"/>
    <property type="project" value="UniProtKB-KW"/>
</dbReference>
<dbReference type="GO" id="GO:0020037">
    <property type="term" value="F:heme binding"/>
    <property type="evidence" value="ECO:0007669"/>
    <property type="project" value="InterPro"/>
</dbReference>
<dbReference type="STRING" id="1664694.A0A0N1H5A7"/>
<evidence type="ECO:0000256" key="17">
    <source>
        <dbReference type="ARBA" id="ARBA00030929"/>
    </source>
</evidence>
<dbReference type="PANTHER" id="PTHR43396">
    <property type="entry name" value="FLAVOHEMOPROTEIN"/>
    <property type="match status" value="1"/>
</dbReference>
<sequence>MGSTAESGAARSSPGLSPEQIAIVKSTAPVLAEHGLTITTHFYKSLLSACPHLKNVFNNGHQATGTQQAALAHAVWAYAANIDNLGALGPAVSRISHKHASMAVAPEHYPIVGKYLLESIKAVLGDAATQPILDAWEAAYGQLAEVFISTEKNLYKSMTEAKGGWTGWRKFKVARKVPESDEITSFYFEPIDGKALPTYEPGQYISIRLYIPELGLYQPRQYSLSQSANESQFRISVKREGATYDKPAGCVSNFLHRELSEGDEVELSNPRGDFTLDVTTDKPVVLISGGVGITPMLAMLGQLTENAKQRKVLFVHATRSGKVHAMKDYVNETHSQNPQVGKAVFYENIGEHDVREIDYDYEGRLDLEKIRDRVLLPDADYYLCGPSGFMQAQQKKLESMGVAKERIHSEVFNAGNL</sequence>
<evidence type="ECO:0000256" key="4">
    <source>
        <dbReference type="ARBA" id="ARBA00008414"/>
    </source>
</evidence>
<comment type="catalytic activity">
    <reaction evidence="19">
        <text>2 nitric oxide + NADH + 2 O2 = 2 nitrate + NAD(+) + H(+)</text>
        <dbReference type="Rhea" id="RHEA:19469"/>
        <dbReference type="ChEBI" id="CHEBI:15378"/>
        <dbReference type="ChEBI" id="CHEBI:15379"/>
        <dbReference type="ChEBI" id="CHEBI:16480"/>
        <dbReference type="ChEBI" id="CHEBI:17632"/>
        <dbReference type="ChEBI" id="CHEBI:57540"/>
        <dbReference type="ChEBI" id="CHEBI:57945"/>
        <dbReference type="EC" id="1.14.12.17"/>
    </reaction>
</comment>
<evidence type="ECO:0000256" key="15">
    <source>
        <dbReference type="ARBA" id="ARBA00023027"/>
    </source>
</evidence>
<dbReference type="PROSITE" id="PS51384">
    <property type="entry name" value="FAD_FR"/>
    <property type="match status" value="1"/>
</dbReference>
<dbReference type="GO" id="GO:0071949">
    <property type="term" value="F:FAD binding"/>
    <property type="evidence" value="ECO:0007669"/>
    <property type="project" value="InterPro"/>
</dbReference>
<dbReference type="InterPro" id="IPR008333">
    <property type="entry name" value="Cbr1-like_FAD-bd_dom"/>
</dbReference>
<keyword evidence="11" id="KW-0274">FAD</keyword>
<feature type="domain" description="FAD-binding FR-type" evidence="23">
    <location>
        <begin position="166"/>
        <end position="277"/>
    </location>
</feature>
<dbReference type="OrthoDB" id="436496at2759"/>
<evidence type="ECO:0000313" key="24">
    <source>
        <dbReference type="EMBL" id="KPI40797.1"/>
    </source>
</evidence>
<organism evidence="24 25">
    <name type="scientific">Cyphellophora attinorum</name>
    <dbReference type="NCBI Taxonomy" id="1664694"/>
    <lineage>
        <taxon>Eukaryota</taxon>
        <taxon>Fungi</taxon>
        <taxon>Dikarya</taxon>
        <taxon>Ascomycota</taxon>
        <taxon>Pezizomycotina</taxon>
        <taxon>Eurotiomycetes</taxon>
        <taxon>Chaetothyriomycetidae</taxon>
        <taxon>Chaetothyriales</taxon>
        <taxon>Cyphellophoraceae</taxon>
        <taxon>Cyphellophora</taxon>
    </lineage>
</organism>
<dbReference type="Pfam" id="PF00175">
    <property type="entry name" value="NAD_binding_1"/>
    <property type="match status" value="1"/>
</dbReference>
<dbReference type="InterPro" id="IPR001709">
    <property type="entry name" value="Flavoprot_Pyr_Nucl_cyt_Rdtase"/>
</dbReference>
<comment type="function">
    <text evidence="21">In the presence of oxygen and NADH, it has NADH oxidase activity, which leads to the generation of superoxide and H(2)O(2). Under anaerobic conditions, it also exhibits nitric oxide reductase and FAD reductase activities. However, all these reactions are much lower than NOD activity.</text>
</comment>
<dbReference type="SUPFAM" id="SSF63380">
    <property type="entry name" value="Riboflavin synthase domain-like"/>
    <property type="match status" value="1"/>
</dbReference>
<dbReference type="FunFam" id="3.40.50.80:FF:000010">
    <property type="entry name" value="Flavohemoprotein"/>
    <property type="match status" value="1"/>
</dbReference>
<dbReference type="GO" id="GO:0008941">
    <property type="term" value="F:nitric oxide dioxygenase NAD(P)H activity"/>
    <property type="evidence" value="ECO:0007669"/>
    <property type="project" value="UniProtKB-EC"/>
</dbReference>
<evidence type="ECO:0000259" key="23">
    <source>
        <dbReference type="PROSITE" id="PS51384"/>
    </source>
</evidence>
<comment type="similarity">
    <text evidence="4">Belongs to the globin family. Two-domain flavohemoproteins subfamily.</text>
</comment>
<dbReference type="InterPro" id="IPR017938">
    <property type="entry name" value="Riboflavin_synthase-like_b-brl"/>
</dbReference>
<comment type="catalytic activity">
    <reaction evidence="20">
        <text>2 nitric oxide + NADPH + 2 O2 = 2 nitrate + NADP(+) + H(+)</text>
        <dbReference type="Rhea" id="RHEA:19465"/>
        <dbReference type="ChEBI" id="CHEBI:15378"/>
        <dbReference type="ChEBI" id="CHEBI:15379"/>
        <dbReference type="ChEBI" id="CHEBI:16480"/>
        <dbReference type="ChEBI" id="CHEBI:17632"/>
        <dbReference type="ChEBI" id="CHEBI:57783"/>
        <dbReference type="ChEBI" id="CHEBI:58349"/>
        <dbReference type="EC" id="1.14.12.17"/>
    </reaction>
</comment>
<dbReference type="FunFam" id="1.10.490.10:FF:000003">
    <property type="entry name" value="Flavohemoprotein"/>
    <property type="match status" value="1"/>
</dbReference>
<accession>A0A0N1H5A7</accession>
<comment type="cofactor">
    <cofactor evidence="2">
        <name>FAD</name>
        <dbReference type="ChEBI" id="CHEBI:57692"/>
    </cofactor>
</comment>
<dbReference type="InterPro" id="IPR009050">
    <property type="entry name" value="Globin-like_sf"/>
</dbReference>
<keyword evidence="15" id="KW-0520">NAD</keyword>
<comment type="cofactor">
    <cofactor evidence="1">
        <name>heme b</name>
        <dbReference type="ChEBI" id="CHEBI:60344"/>
    </cofactor>
</comment>
<evidence type="ECO:0000256" key="1">
    <source>
        <dbReference type="ARBA" id="ARBA00001970"/>
    </source>
</evidence>
<evidence type="ECO:0000256" key="13">
    <source>
        <dbReference type="ARBA" id="ARBA00023002"/>
    </source>
</evidence>
<dbReference type="NCBIfam" id="NF009805">
    <property type="entry name" value="PRK13289.1"/>
    <property type="match status" value="1"/>
</dbReference>